<comment type="similarity">
    <text evidence="1">Belongs to the peptidase S1C family.</text>
</comment>
<dbReference type="Pfam" id="PF13365">
    <property type="entry name" value="Trypsin_2"/>
    <property type="match status" value="1"/>
</dbReference>
<dbReference type="Gene3D" id="2.40.10.10">
    <property type="entry name" value="Trypsin-like serine proteases"/>
    <property type="match status" value="2"/>
</dbReference>
<accession>A0ABY0FI97</accession>
<dbReference type="InterPro" id="IPR036034">
    <property type="entry name" value="PDZ_sf"/>
</dbReference>
<evidence type="ECO:0000313" key="7">
    <source>
        <dbReference type="Proteomes" id="UP001190925"/>
    </source>
</evidence>
<dbReference type="GO" id="GO:0006508">
    <property type="term" value="P:proteolysis"/>
    <property type="evidence" value="ECO:0007669"/>
    <property type="project" value="UniProtKB-KW"/>
</dbReference>
<comment type="caution">
    <text evidence="6">The sequence shown here is derived from an EMBL/GenBank/DDBJ whole genome shotgun (WGS) entry which is preliminary data.</text>
</comment>
<dbReference type="PRINTS" id="PR00834">
    <property type="entry name" value="PROTEASES2C"/>
</dbReference>
<keyword evidence="4" id="KW-0472">Membrane</keyword>
<dbReference type="InterPro" id="IPR009003">
    <property type="entry name" value="Peptidase_S1_PA"/>
</dbReference>
<dbReference type="RefSeq" id="WP_129718738.1">
    <property type="nucleotide sequence ID" value="NZ_PRLK01000004.1"/>
</dbReference>
<dbReference type="EMBL" id="PRLK01000004">
    <property type="protein sequence ID" value="RYC72673.1"/>
    <property type="molecule type" value="Genomic_DNA"/>
</dbReference>
<sequence>MNKKKGLIIAVSIILSLSLVTIGTIVIIEVLKPKKQVAEFDKVEDGNGSSFKKETGGENTIESIAKKTSNSVVSIVATNKKKGFLSNTSSAGTGVIVTKNGYIITNKHVIKDMDKISVVLNDGTSYDTVKVVAKDPLNDIAYLKIENVDNLSAAELGDSKTIHSGQEVIAIGNALGQYHNTITRGIISGTNRSVDASDGHGSTESLNDMIQTDAAINSGNSGGPLLNAKGQVIGINTAIASDAHGVGFAIPIGATKGMLKSLIEKGVAQRATLGVNYVQITPAIAKERDLPVKKGAYLYSPDNEEVVKPNSAASKAGLLKGDIITKVSGIEVGEMGSISSLISEFRPGDEVKLNIIRNGKDIEVKAILDGVSR</sequence>
<keyword evidence="4" id="KW-0812">Transmembrane</keyword>
<dbReference type="SUPFAM" id="SSF50156">
    <property type="entry name" value="PDZ domain-like"/>
    <property type="match status" value="1"/>
</dbReference>
<dbReference type="PANTHER" id="PTHR43343">
    <property type="entry name" value="PEPTIDASE S12"/>
    <property type="match status" value="1"/>
</dbReference>
<dbReference type="CDD" id="cd06779">
    <property type="entry name" value="cpPDZ_Deg_HtrA-like"/>
    <property type="match status" value="1"/>
</dbReference>
<reference evidence="6 7" key="1">
    <citation type="journal article" date="2018" name="bioRxiv">
        <title>Evidence of independent acquisition and adaption of ultra-small bacteria to human hosts across the highly diverse yet reduced genomes of the phylum Saccharibacteria.</title>
        <authorList>
            <person name="McLean J.S."/>
            <person name="Bor B."/>
            <person name="To T.T."/>
            <person name="Liu Q."/>
            <person name="Kearns K.A."/>
            <person name="Solden L.M."/>
            <person name="Wrighton K.C."/>
            <person name="He X."/>
            <person name="Shi W."/>
        </authorList>
    </citation>
    <scope>NUCLEOTIDE SEQUENCE [LARGE SCALE GENOMIC DNA]</scope>
    <source>
        <strain evidence="6 7">TM7_CMJM_G6_1_HOT_870</strain>
    </source>
</reference>
<keyword evidence="3" id="KW-0378">Hydrolase</keyword>
<keyword evidence="2 6" id="KW-0645">Protease</keyword>
<dbReference type="SUPFAM" id="SSF50494">
    <property type="entry name" value="Trypsin-like serine proteases"/>
    <property type="match status" value="1"/>
</dbReference>
<evidence type="ECO:0000313" key="6">
    <source>
        <dbReference type="EMBL" id="RYC72673.1"/>
    </source>
</evidence>
<gene>
    <name evidence="6" type="primary">htrA</name>
    <name evidence="6" type="ORF">G6CMJM_00322</name>
</gene>
<name>A0ABY0FI97_9BACT</name>
<protein>
    <submittedName>
        <fullName evidence="6">Serine protease HtrA</fullName>
    </submittedName>
</protein>
<evidence type="ECO:0000256" key="1">
    <source>
        <dbReference type="ARBA" id="ARBA00010541"/>
    </source>
</evidence>
<evidence type="ECO:0000259" key="5">
    <source>
        <dbReference type="Pfam" id="PF13180"/>
    </source>
</evidence>
<dbReference type="InterPro" id="IPR001940">
    <property type="entry name" value="Peptidase_S1C"/>
</dbReference>
<dbReference type="InterPro" id="IPR051201">
    <property type="entry name" value="Chloro_Bact_Ser_Proteases"/>
</dbReference>
<dbReference type="Pfam" id="PF13180">
    <property type="entry name" value="PDZ_2"/>
    <property type="match status" value="1"/>
</dbReference>
<evidence type="ECO:0000256" key="2">
    <source>
        <dbReference type="ARBA" id="ARBA00022670"/>
    </source>
</evidence>
<evidence type="ECO:0000256" key="3">
    <source>
        <dbReference type="ARBA" id="ARBA00022801"/>
    </source>
</evidence>
<proteinExistence type="inferred from homology"/>
<organism evidence="6 7">
    <name type="scientific">Candidatus Nanogingivalis gingivitcus</name>
    <dbReference type="NCBI Taxonomy" id="2171992"/>
    <lineage>
        <taxon>Bacteria</taxon>
        <taxon>Candidatus Saccharimonadota</taxon>
        <taxon>Candidatus Nanosyncoccalia</taxon>
        <taxon>Candidatus Nanogingivales</taxon>
        <taxon>Candidatus Nanogingivalaceae</taxon>
        <taxon>Candidatus Nanogingivalis</taxon>
    </lineage>
</organism>
<dbReference type="InterPro" id="IPR043504">
    <property type="entry name" value="Peptidase_S1_PA_chymotrypsin"/>
</dbReference>
<feature type="domain" description="PDZ" evidence="5">
    <location>
        <begin position="295"/>
        <end position="366"/>
    </location>
</feature>
<dbReference type="InterPro" id="IPR001478">
    <property type="entry name" value="PDZ"/>
</dbReference>
<dbReference type="GO" id="GO:0008233">
    <property type="term" value="F:peptidase activity"/>
    <property type="evidence" value="ECO:0007669"/>
    <property type="project" value="UniProtKB-KW"/>
</dbReference>
<evidence type="ECO:0000256" key="4">
    <source>
        <dbReference type="SAM" id="Phobius"/>
    </source>
</evidence>
<reference evidence="6 7" key="2">
    <citation type="journal article" date="2020" name="Cell Rep.">
        <title>Acquisition and Adaptation of Ultra-small Parasitic Reduced Genome Bacteria to Mammalian Hosts.</title>
        <authorList>
            <person name="McLean J.S."/>
            <person name="Bor B."/>
            <person name="Kerns K.A."/>
            <person name="Liu Q."/>
            <person name="To T.T."/>
            <person name="Solden L."/>
            <person name="Hendrickson E.L."/>
            <person name="Wrighton K."/>
            <person name="Shi W."/>
            <person name="He X."/>
        </authorList>
    </citation>
    <scope>NUCLEOTIDE SEQUENCE [LARGE SCALE GENOMIC DNA]</scope>
    <source>
        <strain evidence="6 7">TM7_CMJM_G6_1_HOT_870</strain>
    </source>
</reference>
<dbReference type="Gene3D" id="2.30.42.10">
    <property type="match status" value="1"/>
</dbReference>
<dbReference type="PANTHER" id="PTHR43343:SF3">
    <property type="entry name" value="PROTEASE DO-LIKE 8, CHLOROPLASTIC"/>
    <property type="match status" value="1"/>
</dbReference>
<dbReference type="Proteomes" id="UP001190925">
    <property type="component" value="Unassembled WGS sequence"/>
</dbReference>
<feature type="transmembrane region" description="Helical" evidence="4">
    <location>
        <begin position="7"/>
        <end position="28"/>
    </location>
</feature>
<keyword evidence="4" id="KW-1133">Transmembrane helix</keyword>
<keyword evidence="7" id="KW-1185">Reference proteome</keyword>